<comment type="caution">
    <text evidence="1">The sequence shown here is derived from an EMBL/GenBank/DDBJ whole genome shotgun (WGS) entry which is preliminary data.</text>
</comment>
<dbReference type="Proteomes" id="UP000447833">
    <property type="component" value="Unassembled WGS sequence"/>
</dbReference>
<gene>
    <name evidence="1" type="ORF">GLW07_14795</name>
</gene>
<protein>
    <submittedName>
        <fullName evidence="1">Uncharacterized protein</fullName>
    </submittedName>
</protein>
<dbReference type="AlphaFoldDB" id="A0A845F170"/>
<dbReference type="RefSeq" id="WP_160920046.1">
    <property type="nucleotide sequence ID" value="NZ_WMEY01000004.1"/>
</dbReference>
<name>A0A845F170_9BACL</name>
<dbReference type="EMBL" id="WMEY01000004">
    <property type="protein sequence ID" value="MYL64623.1"/>
    <property type="molecule type" value="Genomic_DNA"/>
</dbReference>
<sequence>MIKVDYLLQNEIIRYQEQLRHFRISLLKLPAKMPSEDKVRNLCKEAAWKIAATETLVVKIFKSKKLPYRELSKQFFFNIEILKQHSQYILALFLLKHGDYQCLHTHLTCLD</sequence>
<evidence type="ECO:0000313" key="2">
    <source>
        <dbReference type="Proteomes" id="UP000447833"/>
    </source>
</evidence>
<evidence type="ECO:0000313" key="1">
    <source>
        <dbReference type="EMBL" id="MYL64623.1"/>
    </source>
</evidence>
<proteinExistence type="predicted"/>
<accession>A0A845F170</accession>
<organism evidence="1 2">
    <name type="scientific">Guptibacillus hwajinpoensis</name>
    <dbReference type="NCBI Taxonomy" id="208199"/>
    <lineage>
        <taxon>Bacteria</taxon>
        <taxon>Bacillati</taxon>
        <taxon>Bacillota</taxon>
        <taxon>Bacilli</taxon>
        <taxon>Bacillales</taxon>
        <taxon>Guptibacillaceae</taxon>
        <taxon>Guptibacillus</taxon>
    </lineage>
</organism>
<reference evidence="1 2" key="1">
    <citation type="submission" date="2019-11" db="EMBL/GenBank/DDBJ databases">
        <title>Genome sequences of 17 halophilic strains isolated from different environments.</title>
        <authorList>
            <person name="Furrow R.E."/>
        </authorList>
    </citation>
    <scope>NUCLEOTIDE SEQUENCE [LARGE SCALE GENOMIC DNA]</scope>
    <source>
        <strain evidence="1 2">22506_14_FS</strain>
    </source>
</reference>